<dbReference type="PANTHER" id="PTHR22912:SF223">
    <property type="entry name" value="DIHYDROLIPOYL DEHYDROGENASE 1, MITOCHONDRIAL"/>
    <property type="match status" value="1"/>
</dbReference>
<dbReference type="OrthoDB" id="361797at2759"/>
<evidence type="ECO:0000256" key="10">
    <source>
        <dbReference type="PIRSR" id="PIRSR000350-4"/>
    </source>
</evidence>
<dbReference type="InterPro" id="IPR006258">
    <property type="entry name" value="Lipoamide_DH"/>
</dbReference>
<dbReference type="InterPro" id="IPR050151">
    <property type="entry name" value="Class-I_Pyr_Nuc-Dis_Oxidored"/>
</dbReference>
<feature type="binding site" evidence="9">
    <location>
        <begin position="351"/>
        <end position="354"/>
    </location>
    <ligand>
        <name>FAD</name>
        <dbReference type="ChEBI" id="CHEBI:57692"/>
    </ligand>
</feature>
<reference evidence="14 15" key="1">
    <citation type="submission" date="2014-11" db="EMBL/GenBank/DDBJ databases">
        <authorList>
            <person name="Zhu J."/>
            <person name="Qi W."/>
            <person name="Song R."/>
        </authorList>
    </citation>
    <scope>NUCLEOTIDE SEQUENCE [LARGE SCALE GENOMIC DNA]</scope>
</reference>
<organism evidence="14 15">
    <name type="scientific">Vitrella brassicaformis (strain CCMP3155)</name>
    <dbReference type="NCBI Taxonomy" id="1169540"/>
    <lineage>
        <taxon>Eukaryota</taxon>
        <taxon>Sar</taxon>
        <taxon>Alveolata</taxon>
        <taxon>Colpodellida</taxon>
        <taxon>Vitrellaceae</taxon>
        <taxon>Vitrella</taxon>
    </lineage>
</organism>
<evidence type="ECO:0000256" key="2">
    <source>
        <dbReference type="ARBA" id="ARBA00022630"/>
    </source>
</evidence>
<evidence type="ECO:0000256" key="8">
    <source>
        <dbReference type="PIRSR" id="PIRSR000350-2"/>
    </source>
</evidence>
<gene>
    <name evidence="14" type="ORF">Vbra_17014</name>
</gene>
<evidence type="ECO:0000256" key="5">
    <source>
        <dbReference type="ARBA" id="ARBA00023027"/>
    </source>
</evidence>
<dbReference type="AlphaFoldDB" id="A0A0G4G533"/>
<evidence type="ECO:0000256" key="4">
    <source>
        <dbReference type="ARBA" id="ARBA00023002"/>
    </source>
</evidence>
<keyword evidence="3 9" id="KW-0274">FAD</keyword>
<evidence type="ECO:0000256" key="7">
    <source>
        <dbReference type="ARBA" id="ARBA00023284"/>
    </source>
</evidence>
<dbReference type="Gene3D" id="3.50.50.60">
    <property type="entry name" value="FAD/NAD(P)-binding domain"/>
    <property type="match status" value="2"/>
</dbReference>
<dbReference type="FunCoup" id="A0A0G4G533">
    <property type="interactions" value="316"/>
</dbReference>
<feature type="active site" description="Proton acceptor" evidence="8">
    <location>
        <position position="478"/>
    </location>
</feature>
<evidence type="ECO:0000259" key="12">
    <source>
        <dbReference type="Pfam" id="PF02852"/>
    </source>
</evidence>
<evidence type="ECO:0000256" key="9">
    <source>
        <dbReference type="PIRSR" id="PIRSR000350-3"/>
    </source>
</evidence>
<dbReference type="FunFam" id="3.30.390.30:FF:000001">
    <property type="entry name" value="Dihydrolipoyl dehydrogenase"/>
    <property type="match status" value="1"/>
</dbReference>
<evidence type="ECO:0000256" key="11">
    <source>
        <dbReference type="RuleBase" id="RU003692"/>
    </source>
</evidence>
<keyword evidence="7 11" id="KW-0676">Redox-active center</keyword>
<dbReference type="InterPro" id="IPR016156">
    <property type="entry name" value="FAD/NAD-linked_Rdtase_dimer_sf"/>
</dbReference>
<dbReference type="InterPro" id="IPR036188">
    <property type="entry name" value="FAD/NAD-bd_sf"/>
</dbReference>
<dbReference type="SUPFAM" id="SSF51905">
    <property type="entry name" value="FAD/NAD(P)-binding domain"/>
    <property type="match status" value="1"/>
</dbReference>
<evidence type="ECO:0000313" key="15">
    <source>
        <dbReference type="Proteomes" id="UP000041254"/>
    </source>
</evidence>
<feature type="binding site" evidence="9">
    <location>
        <position position="302"/>
    </location>
    <ligand>
        <name>NAD(+)</name>
        <dbReference type="ChEBI" id="CHEBI:57540"/>
    </ligand>
</feature>
<evidence type="ECO:0000313" key="14">
    <source>
        <dbReference type="EMBL" id="CEM23213.1"/>
    </source>
</evidence>
<dbReference type="EC" id="1.8.1.4" evidence="11"/>
<name>A0A0G4G533_VITBC</name>
<feature type="domain" description="FAD/NAD(P)-binding" evidence="13">
    <location>
        <begin position="31"/>
        <end position="360"/>
    </location>
</feature>
<evidence type="ECO:0000259" key="13">
    <source>
        <dbReference type="Pfam" id="PF07992"/>
    </source>
</evidence>
<dbReference type="GO" id="GO:0006103">
    <property type="term" value="P:2-oxoglutarate metabolic process"/>
    <property type="evidence" value="ECO:0007669"/>
    <property type="project" value="TreeGrafter"/>
</dbReference>
<dbReference type="Gene3D" id="3.30.390.30">
    <property type="match status" value="1"/>
</dbReference>
<dbReference type="PIRSF" id="PIRSF000350">
    <property type="entry name" value="Mercury_reductase_MerA"/>
    <property type="match status" value="1"/>
</dbReference>
<dbReference type="VEuPathDB" id="CryptoDB:Vbra_17014"/>
<dbReference type="PhylomeDB" id="A0A0G4G533"/>
<sequence>MMLRSGRSGLQSPPFHRAFQNASRGFASEAYDVAVIGGGPGGYVAAIKSAQLGLKTVCVEKRGALGGTCLNVGCIPSKALLNISHKYHEMLHDYAKMGISFDNPAFDVAKMMAQKEKSVKGLTGGIEFLFKRNKVDYIKGWGKLTGPTEVSVDLNEGGSKQLSAKNIIIATGSDPAPMPGGSLVADEKTILTSTGAIALEDVPKKMVVVGGGYIGLELGSVWGRLGAEIEVVEFTDKIAGTLDGEVGKAFQKTLEKQGMKFHLGTKVVGAEVHANGATVITEPAKGGAQSKIECDKILLSVGRVPFTEGLGLEQLGVTKDKMGRVDVDPHTFQVPNFPSLRAIGDVIVGPMLAHKAEEEGIAAVELIAGQGAGHVNYNAIPGVVYTHPEVAGVGLTEEQCKEQKIAYKKGSFPFAANSRARTNDDSEGLVKVITEAESDKVIGAHMIGPNAGELIAEMVLAIEYGAASEDVARTCHAHPTLSEAVKEACMAAHGKPIHFG</sequence>
<feature type="binding site" evidence="9">
    <location>
        <begin position="171"/>
        <end position="173"/>
    </location>
    <ligand>
        <name>FAD</name>
        <dbReference type="ChEBI" id="CHEBI:57692"/>
    </ligand>
</feature>
<dbReference type="InParanoid" id="A0A0G4G533"/>
<dbReference type="NCBIfam" id="TIGR01350">
    <property type="entry name" value="lipoamide_DH"/>
    <property type="match status" value="1"/>
</dbReference>
<dbReference type="PRINTS" id="PR00368">
    <property type="entry name" value="FADPNR"/>
</dbReference>
<dbReference type="GO" id="GO:0004148">
    <property type="term" value="F:dihydrolipoyl dehydrogenase (NADH) activity"/>
    <property type="evidence" value="ECO:0007669"/>
    <property type="project" value="UniProtKB-EC"/>
</dbReference>
<feature type="domain" description="Pyridine nucleotide-disulphide oxidoreductase dimerisation" evidence="12">
    <location>
        <begin position="380"/>
        <end position="488"/>
    </location>
</feature>
<dbReference type="SUPFAM" id="SSF55424">
    <property type="entry name" value="FAD/NAD-linked reductases, dimerisation (C-terminal) domain"/>
    <property type="match status" value="1"/>
</dbReference>
<dbReference type="GO" id="GO:0005739">
    <property type="term" value="C:mitochondrion"/>
    <property type="evidence" value="ECO:0007669"/>
    <property type="project" value="TreeGrafter"/>
</dbReference>
<dbReference type="InterPro" id="IPR023753">
    <property type="entry name" value="FAD/NAD-binding_dom"/>
</dbReference>
<keyword evidence="2 11" id="KW-0285">Flavoprotein</keyword>
<dbReference type="PRINTS" id="PR00411">
    <property type="entry name" value="PNDRDTASEI"/>
</dbReference>
<evidence type="ECO:0000256" key="1">
    <source>
        <dbReference type="ARBA" id="ARBA00007532"/>
    </source>
</evidence>
<feature type="disulfide bond" description="Redox-active" evidence="10">
    <location>
        <begin position="69"/>
        <end position="74"/>
    </location>
</feature>
<dbReference type="Proteomes" id="UP000041254">
    <property type="component" value="Unassembled WGS sequence"/>
</dbReference>
<keyword evidence="5 9" id="KW-0520">NAD</keyword>
<dbReference type="InterPro" id="IPR012999">
    <property type="entry name" value="Pyr_OxRdtase_I_AS"/>
</dbReference>
<accession>A0A0G4G533</accession>
<dbReference type="InterPro" id="IPR001100">
    <property type="entry name" value="Pyr_nuc-diS_OxRdtase"/>
</dbReference>
<keyword evidence="6" id="KW-1015">Disulfide bond</keyword>
<dbReference type="FunFam" id="3.50.50.60:FF:000001">
    <property type="entry name" value="Dihydrolipoyl dehydrogenase, mitochondrial"/>
    <property type="match status" value="1"/>
</dbReference>
<keyword evidence="15" id="KW-1185">Reference proteome</keyword>
<dbReference type="EMBL" id="CDMY01000562">
    <property type="protein sequence ID" value="CEM23213.1"/>
    <property type="molecule type" value="Genomic_DNA"/>
</dbReference>
<dbReference type="Pfam" id="PF02852">
    <property type="entry name" value="Pyr_redox_dim"/>
    <property type="match status" value="1"/>
</dbReference>
<feature type="binding site" evidence="9">
    <location>
        <position position="345"/>
    </location>
    <ligand>
        <name>FAD</name>
        <dbReference type="ChEBI" id="CHEBI:57692"/>
    </ligand>
</feature>
<comment type="miscellaneous">
    <text evidence="11">The active site is a redox-active disulfide bond.</text>
</comment>
<dbReference type="PANTHER" id="PTHR22912">
    <property type="entry name" value="DISULFIDE OXIDOREDUCTASE"/>
    <property type="match status" value="1"/>
</dbReference>
<dbReference type="OMA" id="CAQLGMK"/>
<dbReference type="InterPro" id="IPR004099">
    <property type="entry name" value="Pyr_nucl-diS_OxRdtase_dimer"/>
</dbReference>
<keyword evidence="9" id="KW-0547">Nucleotide-binding</keyword>
<feature type="binding site" evidence="9">
    <location>
        <position position="142"/>
    </location>
    <ligand>
        <name>FAD</name>
        <dbReference type="ChEBI" id="CHEBI:57692"/>
    </ligand>
</feature>
<evidence type="ECO:0000256" key="6">
    <source>
        <dbReference type="ARBA" id="ARBA00023157"/>
    </source>
</evidence>
<feature type="binding site" evidence="9">
    <location>
        <position position="233"/>
    </location>
    <ligand>
        <name>NAD(+)</name>
        <dbReference type="ChEBI" id="CHEBI:57540"/>
    </ligand>
</feature>
<comment type="cofactor">
    <cofactor evidence="9 11">
        <name>FAD</name>
        <dbReference type="ChEBI" id="CHEBI:57692"/>
    </cofactor>
    <text evidence="9 11">Binds 1 FAD per subunit.</text>
</comment>
<proteinExistence type="inferred from homology"/>
<keyword evidence="4 11" id="KW-0560">Oxidoreductase</keyword>
<protein>
    <recommendedName>
        <fullName evidence="11">Dihydrolipoyl dehydrogenase</fullName>
        <ecNumber evidence="11">1.8.1.4</ecNumber>
    </recommendedName>
</protein>
<comment type="catalytic activity">
    <reaction evidence="11">
        <text>N(6)-[(R)-dihydrolipoyl]-L-lysyl-[protein] + NAD(+) = N(6)-[(R)-lipoyl]-L-lysyl-[protein] + NADH + H(+)</text>
        <dbReference type="Rhea" id="RHEA:15045"/>
        <dbReference type="Rhea" id="RHEA-COMP:10474"/>
        <dbReference type="Rhea" id="RHEA-COMP:10475"/>
        <dbReference type="ChEBI" id="CHEBI:15378"/>
        <dbReference type="ChEBI" id="CHEBI:57540"/>
        <dbReference type="ChEBI" id="CHEBI:57945"/>
        <dbReference type="ChEBI" id="CHEBI:83099"/>
        <dbReference type="ChEBI" id="CHEBI:83100"/>
        <dbReference type="EC" id="1.8.1.4"/>
    </reaction>
</comment>
<feature type="binding site" evidence="9">
    <location>
        <position position="78"/>
    </location>
    <ligand>
        <name>FAD</name>
        <dbReference type="ChEBI" id="CHEBI:57692"/>
    </ligand>
</feature>
<feature type="binding site" evidence="9">
    <location>
        <begin position="210"/>
        <end position="217"/>
    </location>
    <ligand>
        <name>NAD(+)</name>
        <dbReference type="ChEBI" id="CHEBI:57540"/>
    </ligand>
</feature>
<dbReference type="PROSITE" id="PS00076">
    <property type="entry name" value="PYRIDINE_REDOX_1"/>
    <property type="match status" value="1"/>
</dbReference>
<dbReference type="Pfam" id="PF07992">
    <property type="entry name" value="Pyr_redox_2"/>
    <property type="match status" value="1"/>
</dbReference>
<comment type="similarity">
    <text evidence="1 11">Belongs to the class-I pyridine nucleotide-disulfide oxidoreductase family.</text>
</comment>
<evidence type="ECO:0000256" key="3">
    <source>
        <dbReference type="ARBA" id="ARBA00022827"/>
    </source>
</evidence>
<dbReference type="GO" id="GO:0050660">
    <property type="term" value="F:flavin adenine dinucleotide binding"/>
    <property type="evidence" value="ECO:0007669"/>
    <property type="project" value="InterPro"/>
</dbReference>
<dbReference type="GO" id="GO:0045252">
    <property type="term" value="C:oxoglutarate dehydrogenase complex"/>
    <property type="evidence" value="ECO:0007669"/>
    <property type="project" value="TreeGrafter"/>
</dbReference>
<dbReference type="STRING" id="1169540.A0A0G4G533"/>